<organism evidence="2 3">
    <name type="scientific">Thermocatellispora tengchongensis</name>
    <dbReference type="NCBI Taxonomy" id="1073253"/>
    <lineage>
        <taxon>Bacteria</taxon>
        <taxon>Bacillati</taxon>
        <taxon>Actinomycetota</taxon>
        <taxon>Actinomycetes</taxon>
        <taxon>Streptosporangiales</taxon>
        <taxon>Streptosporangiaceae</taxon>
        <taxon>Thermocatellispora</taxon>
    </lineage>
</organism>
<evidence type="ECO:0008006" key="4">
    <source>
        <dbReference type="Google" id="ProtNLM"/>
    </source>
</evidence>
<dbReference type="Proteomes" id="UP000578449">
    <property type="component" value="Unassembled WGS sequence"/>
</dbReference>
<feature type="chain" id="PRO_5039586656" description="Secreted protein" evidence="1">
    <location>
        <begin position="30"/>
        <end position="101"/>
    </location>
</feature>
<reference evidence="2 3" key="1">
    <citation type="submission" date="2020-08" db="EMBL/GenBank/DDBJ databases">
        <title>Genomic Encyclopedia of Type Strains, Phase IV (KMG-IV): sequencing the most valuable type-strain genomes for metagenomic binning, comparative biology and taxonomic classification.</title>
        <authorList>
            <person name="Goeker M."/>
        </authorList>
    </citation>
    <scope>NUCLEOTIDE SEQUENCE [LARGE SCALE GENOMIC DNA]</scope>
    <source>
        <strain evidence="2 3">DSM 45615</strain>
    </source>
</reference>
<name>A0A840PRP6_9ACTN</name>
<proteinExistence type="predicted"/>
<gene>
    <name evidence="2" type="ORF">HNP84_010228</name>
</gene>
<sequence length="101" mass="10467">MRTRLIASTFATLLASAALVVATASGASATPADCTYQISGQTASSFCASGTGEHRVRVVLRHFNPEIGLIPITSPWAPVGSVSSTGMPPHQIVSVWVETRG</sequence>
<protein>
    <recommendedName>
        <fullName evidence="4">Secreted protein</fullName>
    </recommendedName>
</protein>
<feature type="signal peptide" evidence="1">
    <location>
        <begin position="1"/>
        <end position="29"/>
    </location>
</feature>
<dbReference type="AlphaFoldDB" id="A0A840PRP6"/>
<evidence type="ECO:0000313" key="2">
    <source>
        <dbReference type="EMBL" id="MBB5140460.1"/>
    </source>
</evidence>
<evidence type="ECO:0000256" key="1">
    <source>
        <dbReference type="SAM" id="SignalP"/>
    </source>
</evidence>
<dbReference type="RefSeq" id="WP_185057247.1">
    <property type="nucleotide sequence ID" value="NZ_BAABIX010000077.1"/>
</dbReference>
<keyword evidence="1" id="KW-0732">Signal</keyword>
<evidence type="ECO:0000313" key="3">
    <source>
        <dbReference type="Proteomes" id="UP000578449"/>
    </source>
</evidence>
<comment type="caution">
    <text evidence="2">The sequence shown here is derived from an EMBL/GenBank/DDBJ whole genome shotgun (WGS) entry which is preliminary data.</text>
</comment>
<accession>A0A840PRP6</accession>
<keyword evidence="3" id="KW-1185">Reference proteome</keyword>
<dbReference type="EMBL" id="JACHGN010000044">
    <property type="protein sequence ID" value="MBB5140460.1"/>
    <property type="molecule type" value="Genomic_DNA"/>
</dbReference>